<evidence type="ECO:0000313" key="1">
    <source>
        <dbReference type="EMBL" id="OQP33898.1"/>
    </source>
</evidence>
<proteinExistence type="predicted"/>
<sequence length="180" mass="20747">MAKKDDFRPTQKQVDDAISVPKRVTFSGVAWNASEGRTPIWYKLDLKAFDGNGNPLVGIRFMLHWRYPIVEGVDIVKLSYVMFLHDRRVFALDPYPADNKPHRNRSKVDHPDFVDVAIGPHYHLYFESAGEEVALKLDVDIKPDDFFGYWNYFCSALNITYTGNPPLPHQDNSGQLSWEM</sequence>
<dbReference type="Proteomes" id="UP000192769">
    <property type="component" value="Unassembled WGS sequence"/>
</dbReference>
<evidence type="ECO:0000313" key="2">
    <source>
        <dbReference type="Proteomes" id="UP000192769"/>
    </source>
</evidence>
<reference evidence="1 2" key="1">
    <citation type="submission" date="2017-02" db="EMBL/GenBank/DDBJ databases">
        <title>Whole genome shotgun sequence of Pantoea agglomerans strain AS1 isolated from a cycad, Zamia floridana in Central Florida, USA.</title>
        <authorList>
            <person name="Lata P."/>
            <person name="Govindarajan S."/>
            <person name="Qi F."/>
            <person name="Li J.-L."/>
            <person name="Maurya S.K."/>
            <person name="Sahoo M.K."/>
        </authorList>
    </citation>
    <scope>NUCLEOTIDE SEQUENCE [LARGE SCALE GENOMIC DNA]</scope>
    <source>
        <strain evidence="1 2">AS1</strain>
    </source>
</reference>
<dbReference type="RefSeq" id="WP_081138931.1">
    <property type="nucleotide sequence ID" value="NZ_MWUE01000015.1"/>
</dbReference>
<protein>
    <submittedName>
        <fullName evidence="1">Uncharacterized protein</fullName>
    </submittedName>
</protein>
<keyword evidence="2" id="KW-1185">Reference proteome</keyword>
<comment type="caution">
    <text evidence="1">The sequence shown here is derived from an EMBL/GenBank/DDBJ whole genome shotgun (WGS) entry which is preliminary data.</text>
</comment>
<name>A0A1V9DJ70_9GAMM</name>
<dbReference type="OrthoDB" id="6636596at2"/>
<accession>A0A1V9DJ70</accession>
<dbReference type="EMBL" id="MWUE01000015">
    <property type="protein sequence ID" value="OQP33898.1"/>
    <property type="molecule type" value="Genomic_DNA"/>
</dbReference>
<dbReference type="AlphaFoldDB" id="A0A1V9DJ70"/>
<organism evidence="1 2">
    <name type="scientific">Pantoea latae</name>
    <dbReference type="NCBI Taxonomy" id="1964541"/>
    <lineage>
        <taxon>Bacteria</taxon>
        <taxon>Pseudomonadati</taxon>
        <taxon>Pseudomonadota</taxon>
        <taxon>Gammaproteobacteria</taxon>
        <taxon>Enterobacterales</taxon>
        <taxon>Erwiniaceae</taxon>
        <taxon>Pantoea</taxon>
    </lineage>
</organism>
<gene>
    <name evidence="1" type="ORF">B2J69_09975</name>
</gene>